<keyword evidence="4" id="KW-1185">Reference proteome</keyword>
<sequence>MSQTKTRRARTRRVIGAAAALAATAGLVATSAGSASADTNFTIHITPNSSFGLLLDVNGASQSPGAGVIQWYANGGANQVWSFYSFGGNTYEIVNGNSGQCLTTDGVAGDPVVQLPCNGGLGQRWTTGLNPSSVSAWTIANPWSGLYLDVNGASPWAGASIDVWYYNGGSNQYFAAL</sequence>
<dbReference type="PROSITE" id="PS50231">
    <property type="entry name" value="RICIN_B_LECTIN"/>
    <property type="match status" value="1"/>
</dbReference>
<dbReference type="InterPro" id="IPR000772">
    <property type="entry name" value="Ricin_B_lectin"/>
</dbReference>
<comment type="caution">
    <text evidence="3">The sequence shown here is derived from an EMBL/GenBank/DDBJ whole genome shotgun (WGS) entry which is preliminary data.</text>
</comment>
<reference evidence="3 4" key="1">
    <citation type="journal article" date="2019" name="Int. J. Syst. Evol. Microbiol.">
        <title>The Global Catalogue of Microorganisms (GCM) 10K type strain sequencing project: providing services to taxonomists for standard genome sequencing and annotation.</title>
        <authorList>
            <consortium name="The Broad Institute Genomics Platform"/>
            <consortium name="The Broad Institute Genome Sequencing Center for Infectious Disease"/>
            <person name="Wu L."/>
            <person name="Ma J."/>
        </authorList>
    </citation>
    <scope>NUCLEOTIDE SEQUENCE [LARGE SCALE GENOMIC DNA]</scope>
    <source>
        <strain evidence="3 4">JCM 16013</strain>
    </source>
</reference>
<name>A0ABN2SLR2_9ACTN</name>
<keyword evidence="1" id="KW-0732">Signal</keyword>
<feature type="domain" description="Ricin B lectin" evidence="2">
    <location>
        <begin position="40"/>
        <end position="177"/>
    </location>
</feature>
<gene>
    <name evidence="3" type="ORF">GCM10009838_58940</name>
</gene>
<evidence type="ECO:0000313" key="4">
    <source>
        <dbReference type="Proteomes" id="UP001499854"/>
    </source>
</evidence>
<dbReference type="RefSeq" id="WP_344660406.1">
    <property type="nucleotide sequence ID" value="NZ_BAAAQM010000040.1"/>
</dbReference>
<evidence type="ECO:0000313" key="3">
    <source>
        <dbReference type="EMBL" id="GAA1988316.1"/>
    </source>
</evidence>
<dbReference type="Gene3D" id="2.80.10.50">
    <property type="match status" value="1"/>
</dbReference>
<dbReference type="SMART" id="SM00458">
    <property type="entry name" value="RICIN"/>
    <property type="match status" value="1"/>
</dbReference>
<evidence type="ECO:0000256" key="1">
    <source>
        <dbReference type="SAM" id="SignalP"/>
    </source>
</evidence>
<dbReference type="CDD" id="cd00161">
    <property type="entry name" value="beta-trefoil_Ricin-like"/>
    <property type="match status" value="1"/>
</dbReference>
<dbReference type="PROSITE" id="PS51318">
    <property type="entry name" value="TAT"/>
    <property type="match status" value="1"/>
</dbReference>
<dbReference type="InterPro" id="IPR035992">
    <property type="entry name" value="Ricin_B-like_lectins"/>
</dbReference>
<dbReference type="EMBL" id="BAAAQM010000040">
    <property type="protein sequence ID" value="GAA1988316.1"/>
    <property type="molecule type" value="Genomic_DNA"/>
</dbReference>
<feature type="signal peptide" evidence="1">
    <location>
        <begin position="1"/>
        <end position="37"/>
    </location>
</feature>
<dbReference type="InterPro" id="IPR006311">
    <property type="entry name" value="TAT_signal"/>
</dbReference>
<proteinExistence type="predicted"/>
<dbReference type="Pfam" id="PF14200">
    <property type="entry name" value="RicinB_lectin_2"/>
    <property type="match status" value="1"/>
</dbReference>
<organism evidence="3 4">
    <name type="scientific">Catenulispora subtropica</name>
    <dbReference type="NCBI Taxonomy" id="450798"/>
    <lineage>
        <taxon>Bacteria</taxon>
        <taxon>Bacillati</taxon>
        <taxon>Actinomycetota</taxon>
        <taxon>Actinomycetes</taxon>
        <taxon>Catenulisporales</taxon>
        <taxon>Catenulisporaceae</taxon>
        <taxon>Catenulispora</taxon>
    </lineage>
</organism>
<dbReference type="SUPFAM" id="SSF50370">
    <property type="entry name" value="Ricin B-like lectins"/>
    <property type="match status" value="1"/>
</dbReference>
<accession>A0ABN2SLR2</accession>
<evidence type="ECO:0000259" key="2">
    <source>
        <dbReference type="SMART" id="SM00458"/>
    </source>
</evidence>
<protein>
    <recommendedName>
        <fullName evidence="2">Ricin B lectin domain-containing protein</fullName>
    </recommendedName>
</protein>
<dbReference type="Proteomes" id="UP001499854">
    <property type="component" value="Unassembled WGS sequence"/>
</dbReference>
<feature type="chain" id="PRO_5046962926" description="Ricin B lectin domain-containing protein" evidence="1">
    <location>
        <begin position="38"/>
        <end position="177"/>
    </location>
</feature>